<feature type="domain" description="Phytocyanin" evidence="8">
    <location>
        <begin position="32"/>
        <end position="131"/>
    </location>
</feature>
<keyword evidence="4" id="KW-0479">Metal-binding</keyword>
<dbReference type="AlphaFoldDB" id="A0A176VJ71"/>
<dbReference type="SUPFAM" id="SSF49503">
    <property type="entry name" value="Cupredoxins"/>
    <property type="match status" value="1"/>
</dbReference>
<dbReference type="GO" id="GO:0016020">
    <property type="term" value="C:membrane"/>
    <property type="evidence" value="ECO:0007669"/>
    <property type="project" value="InterPro"/>
</dbReference>
<evidence type="ECO:0000256" key="6">
    <source>
        <dbReference type="ARBA" id="ARBA00023316"/>
    </source>
</evidence>
<feature type="chain" id="PRO_5008051823" description="Phytocyanin domain-containing protein" evidence="7">
    <location>
        <begin position="32"/>
        <end position="805"/>
    </location>
</feature>
<dbReference type="PROSITE" id="PS51485">
    <property type="entry name" value="PHYTOCYANIN"/>
    <property type="match status" value="1"/>
</dbReference>
<dbReference type="InterPro" id="IPR033138">
    <property type="entry name" value="Cu_oxidase_CS"/>
</dbReference>
<organism evidence="9 10">
    <name type="scientific">Marchantia polymorpha subsp. ruderalis</name>
    <dbReference type="NCBI Taxonomy" id="1480154"/>
    <lineage>
        <taxon>Eukaryota</taxon>
        <taxon>Viridiplantae</taxon>
        <taxon>Streptophyta</taxon>
        <taxon>Embryophyta</taxon>
        <taxon>Marchantiophyta</taxon>
        <taxon>Marchantiopsida</taxon>
        <taxon>Marchantiidae</taxon>
        <taxon>Marchantiales</taxon>
        <taxon>Marchantiaceae</taxon>
        <taxon>Marchantia</taxon>
    </lineage>
</organism>
<dbReference type="FunFam" id="2.60.40.420:FF:000003">
    <property type="entry name" value="Blue copper"/>
    <property type="match status" value="1"/>
</dbReference>
<evidence type="ECO:0000256" key="2">
    <source>
        <dbReference type="ARBA" id="ARBA00022676"/>
    </source>
</evidence>
<evidence type="ECO:0000256" key="7">
    <source>
        <dbReference type="SAM" id="SignalP"/>
    </source>
</evidence>
<keyword evidence="10" id="KW-1185">Reference proteome</keyword>
<dbReference type="Pfam" id="PF03254">
    <property type="entry name" value="XG_FTase"/>
    <property type="match status" value="1"/>
</dbReference>
<dbReference type="InterPro" id="IPR008972">
    <property type="entry name" value="Cupredoxin"/>
</dbReference>
<feature type="signal peptide" evidence="7">
    <location>
        <begin position="1"/>
        <end position="31"/>
    </location>
</feature>
<evidence type="ECO:0000256" key="3">
    <source>
        <dbReference type="ARBA" id="ARBA00022679"/>
    </source>
</evidence>
<evidence type="ECO:0000313" key="9">
    <source>
        <dbReference type="EMBL" id="OAE20920.1"/>
    </source>
</evidence>
<gene>
    <name evidence="9" type="ORF">AXG93_3256s1670</name>
</gene>
<dbReference type="GO" id="GO:0042546">
    <property type="term" value="P:cell wall biogenesis"/>
    <property type="evidence" value="ECO:0007669"/>
    <property type="project" value="InterPro"/>
</dbReference>
<dbReference type="CDD" id="cd04216">
    <property type="entry name" value="Phytocyanin"/>
    <property type="match status" value="1"/>
</dbReference>
<keyword evidence="5" id="KW-0325">Glycoprotein</keyword>
<dbReference type="InterPro" id="IPR003245">
    <property type="entry name" value="Phytocyanin_dom"/>
</dbReference>
<reference evidence="9" key="1">
    <citation type="submission" date="2016-03" db="EMBL/GenBank/DDBJ databases">
        <title>Mechanisms controlling the formation of the plant cell surface in tip-growing cells are functionally conserved among land plants.</title>
        <authorList>
            <person name="Honkanen S."/>
            <person name="Jones V.A."/>
            <person name="Morieri G."/>
            <person name="Champion C."/>
            <person name="Hetherington A.J."/>
            <person name="Kelly S."/>
            <person name="Saint-Marcoux D."/>
            <person name="Proust H."/>
            <person name="Prescott H."/>
            <person name="Dolan L."/>
        </authorList>
    </citation>
    <scope>NUCLEOTIDE SEQUENCE [LARGE SCALE GENOMIC DNA]</scope>
    <source>
        <tissue evidence="9">Whole gametophyte</tissue>
    </source>
</reference>
<name>A0A176VJ71_MARPO</name>
<evidence type="ECO:0000313" key="10">
    <source>
        <dbReference type="Proteomes" id="UP000077202"/>
    </source>
</evidence>
<keyword evidence="7" id="KW-0732">Signal</keyword>
<evidence type="ECO:0000256" key="4">
    <source>
        <dbReference type="ARBA" id="ARBA00022723"/>
    </source>
</evidence>
<comment type="caution">
    <text evidence="9">The sequence shown here is derived from an EMBL/GenBank/DDBJ whole genome shotgun (WGS) entry which is preliminary data.</text>
</comment>
<dbReference type="PANTHER" id="PTHR31889">
    <property type="entry name" value="FUCOSYLTRANSFERASE 2-RELATED"/>
    <property type="match status" value="1"/>
</dbReference>
<dbReference type="Pfam" id="PF02298">
    <property type="entry name" value="Cu_bind_like"/>
    <property type="match status" value="1"/>
</dbReference>
<dbReference type="InterPro" id="IPR004938">
    <property type="entry name" value="XG_FTase"/>
</dbReference>
<dbReference type="PANTHER" id="PTHR31889:SF75">
    <property type="entry name" value="FUCOSYLTRANSFERASE"/>
    <property type="match status" value="1"/>
</dbReference>
<protein>
    <recommendedName>
        <fullName evidence="8">Phytocyanin domain-containing protein</fullName>
    </recommendedName>
</protein>
<evidence type="ECO:0000256" key="5">
    <source>
        <dbReference type="ARBA" id="ARBA00023180"/>
    </source>
</evidence>
<dbReference type="EMBL" id="LVLJ01003561">
    <property type="protein sequence ID" value="OAE20920.1"/>
    <property type="molecule type" value="Genomic_DNA"/>
</dbReference>
<keyword evidence="6" id="KW-0961">Cell wall biogenesis/degradation</keyword>
<evidence type="ECO:0000259" key="8">
    <source>
        <dbReference type="PROSITE" id="PS51485"/>
    </source>
</evidence>
<evidence type="ECO:0000256" key="1">
    <source>
        <dbReference type="ARBA" id="ARBA00010481"/>
    </source>
</evidence>
<dbReference type="Proteomes" id="UP000077202">
    <property type="component" value="Unassembled WGS sequence"/>
</dbReference>
<accession>A0A176VJ71</accession>
<dbReference type="Gene3D" id="3.40.50.11340">
    <property type="match status" value="1"/>
</dbReference>
<dbReference type="GO" id="GO:0005794">
    <property type="term" value="C:Golgi apparatus"/>
    <property type="evidence" value="ECO:0007669"/>
    <property type="project" value="TreeGrafter"/>
</dbReference>
<keyword evidence="3" id="KW-0808">Transferase</keyword>
<dbReference type="GO" id="GO:0071555">
    <property type="term" value="P:cell wall organization"/>
    <property type="evidence" value="ECO:0007669"/>
    <property type="project" value="UniProtKB-KW"/>
</dbReference>
<comment type="similarity">
    <text evidence="1">Belongs to the glycosyltransferase 37 family.</text>
</comment>
<dbReference type="Gene3D" id="2.60.40.420">
    <property type="entry name" value="Cupredoxins - blue copper proteins"/>
    <property type="match status" value="1"/>
</dbReference>
<sequence length="805" mass="89126">MGTTKSQGSSSAVRTSAFLLCVLILAQHAAAATVNVGGNSGWTLGLNYKNWASSTKVRPNDSLFFKYDARLHNVMVVSKSDYDNCKTTSPWSKHQSGKDMIKFTKAGTYYLICGVGTHCKAGMKVAVTVRTHVRNWLRDIVYSLFSVLAESLGTNKLGSTGRILQNDVSRLCVPTASVRLLADHVETGLSQDLASVTPAVGELRCLGQHNCNHGATDERSEPSHMQTRFQDRGTRNANRVLANRRGVRTFLGRFCCRKALVGSVAPHGNCPLSTKLDSEEYVEREQLRVFSLLIGPILFFLAMALQDDFSWSGVLGVEAVNGLGPSSFSSKSRNKNSDASSSCMSRIQHMNYRPASQRIAPSRAWENALRAYERFHTKCSQGRNWTQEFLQVNKSAAAAATSSEQESCRVLVFIEGPAGLGNRLLSLASAFLYALLTDRAFLMDSRGHLAKLLCQPFQDSSWLLPSDFPFEALDAAPSLGEASALNFSSCTAMVSLHLDHAQSNGDQQFFCPSTRESLKSVPWLTWTSNQYYVPRFFTFPELWQPLVSLFPNVSLAFTHLARSLLLPSNPVWDKILRIYSSYLSQAQQLVGIQIRRHSIPNSGEYDDAAFHRILCCLVDNKMLPNIGRANGASRAMSLSYAVLVTSLQIRFFEELRDVYTNMATVDGSLVRVHMVSHEGMEWHSYDQAHKAFIEMWLLSLSDRVATSSFSTFGYIAQGLGALRPLIVDLRGDIAQQTGLLQSSAPSSSRHCFFGQSVDPCNHYAYFSLGSQCLGNESALSDAHQTWINHHVRFCQDFPQGLQLVT</sequence>
<keyword evidence="2" id="KW-0328">Glycosyltransferase</keyword>
<dbReference type="GO" id="GO:0009055">
    <property type="term" value="F:electron transfer activity"/>
    <property type="evidence" value="ECO:0007669"/>
    <property type="project" value="InterPro"/>
</dbReference>
<dbReference type="PROSITE" id="PS00079">
    <property type="entry name" value="MULTICOPPER_OXIDASE1"/>
    <property type="match status" value="1"/>
</dbReference>
<dbReference type="GO" id="GO:0046872">
    <property type="term" value="F:metal ion binding"/>
    <property type="evidence" value="ECO:0007669"/>
    <property type="project" value="UniProtKB-KW"/>
</dbReference>
<dbReference type="GO" id="GO:0009969">
    <property type="term" value="P:xyloglucan biosynthetic process"/>
    <property type="evidence" value="ECO:0007669"/>
    <property type="project" value="TreeGrafter"/>
</dbReference>
<dbReference type="GO" id="GO:0008107">
    <property type="term" value="F:galactoside 2-alpha-L-fucosyltransferase activity"/>
    <property type="evidence" value="ECO:0007669"/>
    <property type="project" value="InterPro"/>
</dbReference>
<proteinExistence type="inferred from homology"/>